<dbReference type="GO" id="GO:0003824">
    <property type="term" value="F:catalytic activity"/>
    <property type="evidence" value="ECO:0007669"/>
    <property type="project" value="UniProtKB-KW"/>
</dbReference>
<dbReference type="InterPro" id="IPR043502">
    <property type="entry name" value="DNA/RNA_pol_sf"/>
</dbReference>
<gene>
    <name evidence="5" type="primary">st8sia1</name>
</gene>
<dbReference type="InterPro" id="IPR050951">
    <property type="entry name" value="Retrovirus_Pol_polyprotein"/>
</dbReference>
<sequence>MLRLFCAKTRGGNMLVRCYRGKLSVWAALCVLVLCWFYIFPVYRLPRDKDIVEEVLRQGEAWQKNQTGIDHYRKLLTECCEPRKMFAVTKENSPMGKVLWYDGEFYHSRTVNNETYPLFVQILQSLMENQLYCKAEKCEFHVKTVSFLGYIISATQIQMDPEKISAVANWPSPTNRKKADEAFQKLKKLFTTAPILTVADPQRQFIVEVDASNDGIGAVLSQRSVQDNKLHPCAFLSRKPPAAAPEEVRRGGQWWHSPEQQMWTKHRPGRLRPAVQPAAAFKGLCGGCGNQDAHGHCQPQHCREEVSEPPVVQESVRGQYEGVRLQLHLHASILHEARH</sequence>
<evidence type="ECO:0000313" key="4">
    <source>
        <dbReference type="Proteomes" id="UP000515161"/>
    </source>
</evidence>
<name>A0A6P8UD20_GYMAC</name>
<protein>
    <submittedName>
        <fullName evidence="5">Alpha-N-acetylneuraminide alpha-2,8-sialyltransferase isoform X3</fullName>
    </submittedName>
</protein>
<dbReference type="CTD" id="6489"/>
<keyword evidence="2" id="KW-1133">Transmembrane helix</keyword>
<evidence type="ECO:0000256" key="2">
    <source>
        <dbReference type="SAM" id="Phobius"/>
    </source>
</evidence>
<dbReference type="AlphaFoldDB" id="A0A6P8UD20"/>
<accession>A0A6P8UD20</accession>
<feature type="transmembrane region" description="Helical" evidence="2">
    <location>
        <begin position="23"/>
        <end position="43"/>
    </location>
</feature>
<dbReference type="InterPro" id="IPR041577">
    <property type="entry name" value="RT_RNaseH_2"/>
</dbReference>
<dbReference type="RefSeq" id="XP_034074731.1">
    <property type="nucleotide sequence ID" value="XM_034218840.1"/>
</dbReference>
<keyword evidence="2" id="KW-0812">Transmembrane</keyword>
<organism evidence="4 5">
    <name type="scientific">Gymnodraco acuticeps</name>
    <name type="common">Antarctic dragonfish</name>
    <dbReference type="NCBI Taxonomy" id="8218"/>
    <lineage>
        <taxon>Eukaryota</taxon>
        <taxon>Metazoa</taxon>
        <taxon>Chordata</taxon>
        <taxon>Craniata</taxon>
        <taxon>Vertebrata</taxon>
        <taxon>Euteleostomi</taxon>
        <taxon>Actinopterygii</taxon>
        <taxon>Neopterygii</taxon>
        <taxon>Teleostei</taxon>
        <taxon>Neoteleostei</taxon>
        <taxon>Acanthomorphata</taxon>
        <taxon>Eupercaria</taxon>
        <taxon>Perciformes</taxon>
        <taxon>Notothenioidei</taxon>
        <taxon>Bathydraconidae</taxon>
        <taxon>Gymnodraco</taxon>
    </lineage>
</organism>
<dbReference type="Proteomes" id="UP000515161">
    <property type="component" value="Unplaced"/>
</dbReference>
<evidence type="ECO:0000256" key="1">
    <source>
        <dbReference type="ARBA" id="ARBA00023268"/>
    </source>
</evidence>
<dbReference type="InterPro" id="IPR043128">
    <property type="entry name" value="Rev_trsase/Diguanyl_cyclase"/>
</dbReference>
<dbReference type="PANTHER" id="PTHR37984">
    <property type="entry name" value="PROTEIN CBG26694"/>
    <property type="match status" value="1"/>
</dbReference>
<dbReference type="PANTHER" id="PTHR37984:SF5">
    <property type="entry name" value="PROTEIN NYNRIN-LIKE"/>
    <property type="match status" value="1"/>
</dbReference>
<feature type="domain" description="Reverse transcriptase/retrotransposon-derived protein RNase H-like" evidence="3">
    <location>
        <begin position="178"/>
        <end position="240"/>
    </location>
</feature>
<evidence type="ECO:0000259" key="3">
    <source>
        <dbReference type="Pfam" id="PF17919"/>
    </source>
</evidence>
<keyword evidence="1" id="KW-0511">Multifunctional enzyme</keyword>
<keyword evidence="2" id="KW-0472">Membrane</keyword>
<keyword evidence="4" id="KW-1185">Reference proteome</keyword>
<dbReference type="GeneID" id="117547931"/>
<evidence type="ECO:0000313" key="5">
    <source>
        <dbReference type="RefSeq" id="XP_034074731.1"/>
    </source>
</evidence>
<reference evidence="5" key="1">
    <citation type="submission" date="2025-08" db="UniProtKB">
        <authorList>
            <consortium name="RefSeq"/>
        </authorList>
    </citation>
    <scope>IDENTIFICATION</scope>
</reference>
<dbReference type="SUPFAM" id="SSF56672">
    <property type="entry name" value="DNA/RNA polymerases"/>
    <property type="match status" value="1"/>
</dbReference>
<dbReference type="Pfam" id="PF17919">
    <property type="entry name" value="RT_RNaseH_2"/>
    <property type="match status" value="1"/>
</dbReference>
<proteinExistence type="predicted"/>
<dbReference type="Gene3D" id="3.30.70.270">
    <property type="match status" value="1"/>
</dbReference>